<reference evidence="3" key="1">
    <citation type="submission" date="2020-10" db="EMBL/GenBank/DDBJ databases">
        <authorList>
            <person name="Gilroy R."/>
        </authorList>
    </citation>
    <scope>NUCLEOTIDE SEQUENCE</scope>
    <source>
        <strain evidence="3">ChiBcolR7-354</strain>
    </source>
</reference>
<organism evidence="3 4">
    <name type="scientific">Candidatus Scatomorpha intestinavium</name>
    <dbReference type="NCBI Taxonomy" id="2840922"/>
    <lineage>
        <taxon>Bacteria</taxon>
        <taxon>Bacillati</taxon>
        <taxon>Bacillota</taxon>
        <taxon>Clostridia</taxon>
        <taxon>Eubacteriales</taxon>
        <taxon>Candidatus Scatomorpha</taxon>
    </lineage>
</organism>
<evidence type="ECO:0000256" key="1">
    <source>
        <dbReference type="ARBA" id="ARBA00003238"/>
    </source>
</evidence>
<name>A0A9D0ZH38_9FIRM</name>
<dbReference type="AlphaFoldDB" id="A0A9D0ZH38"/>
<dbReference type="Pfam" id="PF02645">
    <property type="entry name" value="DegV"/>
    <property type="match status" value="1"/>
</dbReference>
<accession>A0A9D0ZH38</accession>
<dbReference type="Gene3D" id="3.40.50.10170">
    <property type="match status" value="1"/>
</dbReference>
<dbReference type="EMBL" id="DVGA01000096">
    <property type="protein sequence ID" value="HIQ79321.1"/>
    <property type="molecule type" value="Genomic_DNA"/>
</dbReference>
<protein>
    <submittedName>
        <fullName evidence="3">DegV family protein</fullName>
    </submittedName>
</protein>
<dbReference type="InterPro" id="IPR050270">
    <property type="entry name" value="DegV_domain_contain"/>
</dbReference>
<dbReference type="InterPro" id="IPR043168">
    <property type="entry name" value="DegV_C"/>
</dbReference>
<dbReference type="NCBIfam" id="TIGR00762">
    <property type="entry name" value="DegV"/>
    <property type="match status" value="1"/>
</dbReference>
<proteinExistence type="predicted"/>
<dbReference type="InterPro" id="IPR003797">
    <property type="entry name" value="DegV"/>
</dbReference>
<sequence>MSDYKYRITADSGCDLSLELCESLGVLPYKMLFTMDGELMTDGMTEDSFRRFYDMMRAGGVAKTSQINPGEFIDFWRPLAEAGEDVLHVSLAAAISGSCDNARSAAETLMAEHPGWHCRVVDSTNASAGFGLMVLRAVENRDSGLGLEENALELEGVAHNVNSIFTTNDLTYLYRGGRVSRTAAAFGTALNIVPIMHLDYEGHLEVWQKVRGDRQCFKKLIKDVKELVVDAASQTLIISEADAPEKAREYGDALKAECGFKDVFYTHIGPIIGAHTGPGLISVFFVGKERV</sequence>
<keyword evidence="2" id="KW-0446">Lipid-binding</keyword>
<evidence type="ECO:0000313" key="3">
    <source>
        <dbReference type="EMBL" id="HIQ79321.1"/>
    </source>
</evidence>
<reference evidence="3" key="2">
    <citation type="journal article" date="2021" name="PeerJ">
        <title>Extensive microbial diversity within the chicken gut microbiome revealed by metagenomics and culture.</title>
        <authorList>
            <person name="Gilroy R."/>
            <person name="Ravi A."/>
            <person name="Getino M."/>
            <person name="Pursley I."/>
            <person name="Horton D.L."/>
            <person name="Alikhan N.F."/>
            <person name="Baker D."/>
            <person name="Gharbi K."/>
            <person name="Hall N."/>
            <person name="Watson M."/>
            <person name="Adriaenssens E.M."/>
            <person name="Foster-Nyarko E."/>
            <person name="Jarju S."/>
            <person name="Secka A."/>
            <person name="Antonio M."/>
            <person name="Oren A."/>
            <person name="Chaudhuri R.R."/>
            <person name="La Ragione R."/>
            <person name="Hildebrand F."/>
            <person name="Pallen M.J."/>
        </authorList>
    </citation>
    <scope>NUCLEOTIDE SEQUENCE</scope>
    <source>
        <strain evidence="3">ChiBcolR7-354</strain>
    </source>
</reference>
<evidence type="ECO:0000256" key="2">
    <source>
        <dbReference type="ARBA" id="ARBA00023121"/>
    </source>
</evidence>
<gene>
    <name evidence="3" type="ORF">IAB77_08700</name>
</gene>
<dbReference type="Proteomes" id="UP000824262">
    <property type="component" value="Unassembled WGS sequence"/>
</dbReference>
<comment type="caution">
    <text evidence="3">The sequence shown here is derived from an EMBL/GenBank/DDBJ whole genome shotgun (WGS) entry which is preliminary data.</text>
</comment>
<dbReference type="PANTHER" id="PTHR33434:SF3">
    <property type="entry name" value="DEGV DOMAIN-CONTAINING PROTEIN YITS"/>
    <property type="match status" value="1"/>
</dbReference>
<evidence type="ECO:0000313" key="4">
    <source>
        <dbReference type="Proteomes" id="UP000824262"/>
    </source>
</evidence>
<dbReference type="Gene3D" id="3.30.1180.10">
    <property type="match status" value="1"/>
</dbReference>
<comment type="function">
    <text evidence="1">May bind long-chain fatty acids, such as palmitate, and may play a role in lipid transport or fatty acid metabolism.</text>
</comment>
<dbReference type="PROSITE" id="PS51482">
    <property type="entry name" value="DEGV"/>
    <property type="match status" value="1"/>
</dbReference>
<dbReference type="SUPFAM" id="SSF82549">
    <property type="entry name" value="DAK1/DegV-like"/>
    <property type="match status" value="1"/>
</dbReference>
<dbReference type="PANTHER" id="PTHR33434">
    <property type="entry name" value="DEGV DOMAIN-CONTAINING PROTEIN DR_1986-RELATED"/>
    <property type="match status" value="1"/>
</dbReference>
<dbReference type="GO" id="GO:0008289">
    <property type="term" value="F:lipid binding"/>
    <property type="evidence" value="ECO:0007669"/>
    <property type="project" value="UniProtKB-KW"/>
</dbReference>